<feature type="region of interest" description="Disordered" evidence="5">
    <location>
        <begin position="211"/>
        <end position="300"/>
    </location>
</feature>
<dbReference type="GeneTree" id="ENSGT00940000162488"/>
<dbReference type="PANTHER" id="PTHR12974:SF30">
    <property type="entry name" value="TERMINAL NUCLEOTIDYLTRANSFERASE 5D"/>
    <property type="match status" value="1"/>
</dbReference>
<keyword evidence="3" id="KW-0808">Transferase</keyword>
<feature type="compositionally biased region" description="Pro residues" evidence="5">
    <location>
        <begin position="836"/>
        <end position="845"/>
    </location>
</feature>
<feature type="compositionally biased region" description="Pro residues" evidence="5">
    <location>
        <begin position="765"/>
        <end position="785"/>
    </location>
</feature>
<name>A0AAY5JX44_ESOLU</name>
<reference evidence="6 7" key="1">
    <citation type="submission" date="2020-02" db="EMBL/GenBank/DDBJ databases">
        <title>Esox lucius (northern pike) genome, fEsoLuc1, primary haplotype.</title>
        <authorList>
            <person name="Myers G."/>
            <person name="Karagic N."/>
            <person name="Meyer A."/>
            <person name="Pippel M."/>
            <person name="Reichard M."/>
            <person name="Winkler S."/>
            <person name="Tracey A."/>
            <person name="Sims Y."/>
            <person name="Howe K."/>
            <person name="Rhie A."/>
            <person name="Formenti G."/>
            <person name="Durbin R."/>
            <person name="Fedrigo O."/>
            <person name="Jarvis E.D."/>
        </authorList>
    </citation>
    <scope>NUCLEOTIDE SEQUENCE [LARGE SCALE GENOMIC DNA]</scope>
</reference>
<feature type="compositionally biased region" description="Basic and acidic residues" evidence="5">
    <location>
        <begin position="242"/>
        <end position="276"/>
    </location>
</feature>
<reference evidence="6" key="2">
    <citation type="submission" date="2025-08" db="UniProtKB">
        <authorList>
            <consortium name="Ensembl"/>
        </authorList>
    </citation>
    <scope>IDENTIFICATION</scope>
</reference>
<evidence type="ECO:0000256" key="3">
    <source>
        <dbReference type="ARBA" id="ARBA00022679"/>
    </source>
</evidence>
<comment type="similarity">
    <text evidence="1">Belongs to the TENT family.</text>
</comment>
<dbReference type="GO" id="GO:1990817">
    <property type="term" value="F:poly(A) RNA polymerase activity"/>
    <property type="evidence" value="ECO:0007669"/>
    <property type="project" value="UniProtKB-EC"/>
</dbReference>
<dbReference type="AlphaFoldDB" id="A0AAY5JX44"/>
<dbReference type="Ensembl" id="ENSELUT00000106535.1">
    <property type="protein sequence ID" value="ENSELUP00000081104.1"/>
    <property type="gene ID" value="ENSELUG00000042321.1"/>
</dbReference>
<evidence type="ECO:0000256" key="4">
    <source>
        <dbReference type="ARBA" id="ARBA00047933"/>
    </source>
</evidence>
<feature type="region of interest" description="Disordered" evidence="5">
    <location>
        <begin position="489"/>
        <end position="514"/>
    </location>
</feature>
<organism evidence="6 7">
    <name type="scientific">Esox lucius</name>
    <name type="common">Northern pike</name>
    <dbReference type="NCBI Taxonomy" id="8010"/>
    <lineage>
        <taxon>Eukaryota</taxon>
        <taxon>Metazoa</taxon>
        <taxon>Chordata</taxon>
        <taxon>Craniata</taxon>
        <taxon>Vertebrata</taxon>
        <taxon>Euteleostomi</taxon>
        <taxon>Actinopterygii</taxon>
        <taxon>Neopterygii</taxon>
        <taxon>Teleostei</taxon>
        <taxon>Protacanthopterygii</taxon>
        <taxon>Esociformes</taxon>
        <taxon>Esocidae</taxon>
        <taxon>Esox</taxon>
    </lineage>
</organism>
<feature type="region of interest" description="Disordered" evidence="5">
    <location>
        <begin position="528"/>
        <end position="553"/>
    </location>
</feature>
<proteinExistence type="inferred from homology"/>
<feature type="compositionally biased region" description="Polar residues" evidence="5">
    <location>
        <begin position="678"/>
        <end position="688"/>
    </location>
</feature>
<feature type="compositionally biased region" description="Basic and acidic residues" evidence="5">
    <location>
        <begin position="491"/>
        <end position="503"/>
    </location>
</feature>
<evidence type="ECO:0000313" key="6">
    <source>
        <dbReference type="Ensembl" id="ENSELUP00000081104.1"/>
    </source>
</evidence>
<comment type="catalytic activity">
    <reaction evidence="4">
        <text>RNA(n) + ATP = RNA(n)-3'-adenine ribonucleotide + diphosphate</text>
        <dbReference type="Rhea" id="RHEA:11332"/>
        <dbReference type="Rhea" id="RHEA-COMP:14527"/>
        <dbReference type="Rhea" id="RHEA-COMP:17347"/>
        <dbReference type="ChEBI" id="CHEBI:30616"/>
        <dbReference type="ChEBI" id="CHEBI:33019"/>
        <dbReference type="ChEBI" id="CHEBI:140395"/>
        <dbReference type="ChEBI" id="CHEBI:173115"/>
        <dbReference type="EC" id="2.7.7.19"/>
    </reaction>
    <physiologicalReaction direction="left-to-right" evidence="4">
        <dbReference type="Rhea" id="RHEA:11333"/>
    </physiologicalReaction>
</comment>
<evidence type="ECO:0000256" key="5">
    <source>
        <dbReference type="SAM" id="MobiDB-lite"/>
    </source>
</evidence>
<feature type="compositionally biased region" description="Basic and acidic residues" evidence="5">
    <location>
        <begin position="884"/>
        <end position="897"/>
    </location>
</feature>
<accession>A0AAY5JX44</accession>
<feature type="compositionally biased region" description="Polar residues" evidence="5">
    <location>
        <begin position="943"/>
        <end position="1009"/>
    </location>
</feature>
<sequence>MSKSGDGNSSGGTGSLQRFHSLSAEQIKVLDQVLSEIVPIHGRGNFPTLELRPRDIIAAVRSQLQARGIGVRDVRLNGSTASHVLIRDSGTCYKDLDIIFGVDLPRHEDFMVIKEVVLGCLLDFLPPGVNREKISSATLKEAYVQKMVKVFSDQDRWSLISLSNNSGKNLELKFVSVLRRQFEFSVDSFQIILDSMLDAYLREEVRTPTGNDKAENIARPNHNTECLPRPASAEAPVYSMADTERVKSQDDHLTDKTEHLDQTEHSNKTEHSDQMRNLDQMENSDQTESQTGMSMGENQSKISELQFPLPPAESIDTKIHMEMVKMCGILTVISSPEQTMSNQTRNSSKADTSSETKQITEIVAETKQIIGIEVDTQPIKENDAETYPITMLEARTQPIRTQTDPINLKDPVHPKDPVNLKDPVHSKDPVQLKDLVCCNDCVHLKDLVHSKDPVHLKDPVHSKEPVHLKESFPSKESVHLIDPVHLNSPVHLEDPVQPKDPVKRSMASDSTSRQSVMVVLKHLSPKVPRRMRRKVSPAPTMAPKPTTYPSSSPFGPHPFSSDLDLIKSATVLPPIQTQSANTQVELLNPTPTHSAVTQVELLNTTLTHSAVTQVELLNPTPIQSAVTLVELLDPTQTQSAVTQVELLDPTPTQSAVTQVELLDPTQTQSAVRQPLKTVPQSEACSPSVLSEPPDSLHTSHTHSPTLCLSISSPSNSISPLTYDLSPSSDHSPLNHLCFTTPSSLSPPPNSLSPPYYLCLTPPPNSLSPPPNSPPPSPISLSPPPISQSSLPISLSPPPISPSPPPISLTPPPISLTPPPISPSSPNSLSPPSISLSPPPNSPSSPPSNLTLQSLCLTLPPPLTLSPPSLLSPPPFLITIPIQDRPSESRGQSEREIAEQISLWPFKYTEKEQFRHSKMMHPVPQIAIYPLQEQDRQPEPLQEPDSQSEPLQEPDSQSEPLQEPDSQSEPLQEPDSQSEPLQVPDSQSEHLQVPDSQSEHLQVPDSQSEPLQEPDILSEPLPKPDTQSEPLPDPDSLSESDMTTSTQLAEPLILKYSIQRPSLDSVSLPQFLPILESSNNLPGALPELPCSLPEEIAKDLSEHCEDFKVCTLVLEAKETTELMHTEVLHESMYRDVEASRSVPKANKTTEAFSDLPAKKKICRWLSGEVLMESMMPVGVDSKVPENRPIPGDPKVPAKEVSKQIPGDPKVPAKEVSKQIPGD</sequence>
<feature type="region of interest" description="Disordered" evidence="5">
    <location>
        <begin position="914"/>
        <end position="1044"/>
    </location>
</feature>
<dbReference type="GO" id="GO:0003723">
    <property type="term" value="F:RNA binding"/>
    <property type="evidence" value="ECO:0007669"/>
    <property type="project" value="TreeGrafter"/>
</dbReference>
<dbReference type="PANTHER" id="PTHR12974">
    <property type="entry name" value="PRION-LIKE- Q/N-RICH -DOMAIN-BEARING PROTEIN PROTEIN 44"/>
    <property type="match status" value="1"/>
</dbReference>
<evidence type="ECO:0000256" key="1">
    <source>
        <dbReference type="ARBA" id="ARBA00007631"/>
    </source>
</evidence>
<dbReference type="Pfam" id="PF07984">
    <property type="entry name" value="NTP_transf_7"/>
    <property type="match status" value="1"/>
</dbReference>
<reference evidence="6" key="3">
    <citation type="submission" date="2025-09" db="UniProtKB">
        <authorList>
            <consortium name="Ensembl"/>
        </authorList>
    </citation>
    <scope>IDENTIFICATION</scope>
</reference>
<keyword evidence="7" id="KW-1185">Reference proteome</keyword>
<dbReference type="SMART" id="SM01153">
    <property type="entry name" value="DUF1693"/>
    <property type="match status" value="1"/>
</dbReference>
<evidence type="ECO:0000313" key="7">
    <source>
        <dbReference type="Proteomes" id="UP000265140"/>
    </source>
</evidence>
<dbReference type="EC" id="2.7.7.19" evidence="2"/>
<evidence type="ECO:0000256" key="2">
    <source>
        <dbReference type="ARBA" id="ARBA00012388"/>
    </source>
</evidence>
<feature type="region of interest" description="Disordered" evidence="5">
    <location>
        <begin position="667"/>
        <end position="704"/>
    </location>
</feature>
<feature type="region of interest" description="Disordered" evidence="5">
    <location>
        <begin position="765"/>
        <end position="848"/>
    </location>
</feature>
<dbReference type="GO" id="GO:0048255">
    <property type="term" value="P:mRNA stabilization"/>
    <property type="evidence" value="ECO:0007669"/>
    <property type="project" value="TreeGrafter"/>
</dbReference>
<feature type="compositionally biased region" description="Low complexity" evidence="5">
    <location>
        <begin position="823"/>
        <end position="835"/>
    </location>
</feature>
<protein>
    <recommendedName>
        <fullName evidence="2">polynucleotide adenylyltransferase</fullName>
        <ecNumber evidence="2">2.7.7.19</ecNumber>
    </recommendedName>
</protein>
<dbReference type="InterPro" id="IPR012937">
    <property type="entry name" value="TET5"/>
</dbReference>
<feature type="region of interest" description="Disordered" evidence="5">
    <location>
        <begin position="875"/>
        <end position="898"/>
    </location>
</feature>
<feature type="compositionally biased region" description="Polar residues" evidence="5">
    <location>
        <begin position="277"/>
        <end position="300"/>
    </location>
</feature>
<dbReference type="Proteomes" id="UP000265140">
    <property type="component" value="Chromosome 4"/>
</dbReference>
<feature type="compositionally biased region" description="Pro residues" evidence="5">
    <location>
        <begin position="794"/>
        <end position="822"/>
    </location>
</feature>
<feature type="region of interest" description="Disordered" evidence="5">
    <location>
        <begin position="1179"/>
        <end position="1221"/>
    </location>
</feature>
<feature type="region of interest" description="Disordered" evidence="5">
    <location>
        <begin position="337"/>
        <end position="356"/>
    </location>
</feature>